<evidence type="ECO:0000256" key="7">
    <source>
        <dbReference type="SAM" id="Phobius"/>
    </source>
</evidence>
<proteinExistence type="inferred from homology"/>
<evidence type="ECO:0000256" key="1">
    <source>
        <dbReference type="ARBA" id="ARBA00004651"/>
    </source>
</evidence>
<sequence length="225" mass="23906">MQPQNLFDATSALIVVGGTCMATVLRCGIGDTRAALAALTGLGRTSFDAARVRSELAVHVRGMQKNGVIRTEPRFFGDVEIDEATDALIGTRSIASLHRTHLEHKRERNRNALRAVRTLTQAADLAPVFGLAGTLVSLSQLPGGEGADGSFTAAISMAVLTTLYGLLLGNLFFAPLARAVARRASDEEKARQRVLDWLEQQVAQALPPAATATVIKHKAVAGQAR</sequence>
<evidence type="ECO:0000313" key="9">
    <source>
        <dbReference type="EMBL" id="MCJ2178236.1"/>
    </source>
</evidence>
<evidence type="ECO:0000256" key="2">
    <source>
        <dbReference type="ARBA" id="ARBA00022475"/>
    </source>
</evidence>
<feature type="transmembrane region" description="Helical" evidence="7">
    <location>
        <begin position="115"/>
        <end position="138"/>
    </location>
</feature>
<dbReference type="InterPro" id="IPR002898">
    <property type="entry name" value="MotA_ExbB_proton_chnl"/>
</dbReference>
<feature type="transmembrane region" description="Helical" evidence="7">
    <location>
        <begin position="6"/>
        <end position="25"/>
    </location>
</feature>
<dbReference type="InterPro" id="IPR047055">
    <property type="entry name" value="MotA-like"/>
</dbReference>
<evidence type="ECO:0000256" key="5">
    <source>
        <dbReference type="ARBA" id="ARBA00023136"/>
    </source>
</evidence>
<comment type="caution">
    <text evidence="9">The sequence shown here is derived from an EMBL/GenBank/DDBJ whole genome shotgun (WGS) entry which is preliminary data.</text>
</comment>
<evidence type="ECO:0000259" key="8">
    <source>
        <dbReference type="Pfam" id="PF01618"/>
    </source>
</evidence>
<protein>
    <submittedName>
        <fullName evidence="9">MotA/TolQ/ExbB proton channel family protein</fullName>
    </submittedName>
</protein>
<dbReference type="RefSeq" id="WP_243992072.1">
    <property type="nucleotide sequence ID" value="NZ_JALHLE010000007.1"/>
</dbReference>
<dbReference type="PANTHER" id="PTHR30433">
    <property type="entry name" value="CHEMOTAXIS PROTEIN MOTA"/>
    <property type="match status" value="1"/>
</dbReference>
<keyword evidence="6" id="KW-0653">Protein transport</keyword>
<name>A0ABT0AZL0_9SPHN</name>
<evidence type="ECO:0000256" key="4">
    <source>
        <dbReference type="ARBA" id="ARBA00022989"/>
    </source>
</evidence>
<keyword evidence="5 7" id="KW-0472">Membrane</keyword>
<feature type="transmembrane region" description="Helical" evidence="7">
    <location>
        <begin position="150"/>
        <end position="173"/>
    </location>
</feature>
<keyword evidence="10" id="KW-1185">Reference proteome</keyword>
<dbReference type="Proteomes" id="UP001162880">
    <property type="component" value="Unassembled WGS sequence"/>
</dbReference>
<evidence type="ECO:0000256" key="6">
    <source>
        <dbReference type="RuleBase" id="RU004057"/>
    </source>
</evidence>
<comment type="subcellular location">
    <subcellularLocation>
        <location evidence="1">Cell membrane</location>
        <topology evidence="1">Multi-pass membrane protein</topology>
    </subcellularLocation>
    <subcellularLocation>
        <location evidence="6">Membrane</location>
        <topology evidence="6">Multi-pass membrane protein</topology>
    </subcellularLocation>
</comment>
<dbReference type="Pfam" id="PF01618">
    <property type="entry name" value="MotA_ExbB"/>
    <property type="match status" value="1"/>
</dbReference>
<keyword evidence="6" id="KW-0813">Transport</keyword>
<organism evidence="9 10">
    <name type="scientific">Novosphingobium album</name>
    <name type="common">ex Hu et al. 2023</name>
    <dbReference type="NCBI Taxonomy" id="2930093"/>
    <lineage>
        <taxon>Bacteria</taxon>
        <taxon>Pseudomonadati</taxon>
        <taxon>Pseudomonadota</taxon>
        <taxon>Alphaproteobacteria</taxon>
        <taxon>Sphingomonadales</taxon>
        <taxon>Sphingomonadaceae</taxon>
        <taxon>Novosphingobium</taxon>
    </lineage>
</organism>
<keyword evidence="3 7" id="KW-0812">Transmembrane</keyword>
<comment type="similarity">
    <text evidence="6">Belongs to the exbB/tolQ family.</text>
</comment>
<dbReference type="EMBL" id="JALHLE010000007">
    <property type="protein sequence ID" value="MCJ2178236.1"/>
    <property type="molecule type" value="Genomic_DNA"/>
</dbReference>
<accession>A0ABT0AZL0</accession>
<evidence type="ECO:0000256" key="3">
    <source>
        <dbReference type="ARBA" id="ARBA00022692"/>
    </source>
</evidence>
<keyword evidence="2" id="KW-1003">Cell membrane</keyword>
<feature type="domain" description="MotA/TolQ/ExbB proton channel" evidence="8">
    <location>
        <begin position="101"/>
        <end position="191"/>
    </location>
</feature>
<gene>
    <name evidence="9" type="ORF">MTR64_06655</name>
</gene>
<keyword evidence="4 7" id="KW-1133">Transmembrane helix</keyword>
<reference evidence="9" key="1">
    <citation type="submission" date="2022-03" db="EMBL/GenBank/DDBJ databases">
        <title>Identification of a novel bacterium isolated from mangrove sediments.</title>
        <authorList>
            <person name="Pan X."/>
        </authorList>
    </citation>
    <scope>NUCLEOTIDE SEQUENCE</scope>
    <source>
        <strain evidence="9">B2580</strain>
    </source>
</reference>
<evidence type="ECO:0000313" key="10">
    <source>
        <dbReference type="Proteomes" id="UP001162880"/>
    </source>
</evidence>